<proteinExistence type="predicted"/>
<gene>
    <name evidence="1" type="ORF">T440DRAFT_182121</name>
</gene>
<reference evidence="1" key="1">
    <citation type="submission" date="2020-01" db="EMBL/GenBank/DDBJ databases">
        <authorList>
            <consortium name="DOE Joint Genome Institute"/>
            <person name="Haridas S."/>
            <person name="Albert R."/>
            <person name="Binder M."/>
            <person name="Bloem J."/>
            <person name="Labutti K."/>
            <person name="Salamov A."/>
            <person name="Andreopoulos B."/>
            <person name="Baker S.E."/>
            <person name="Barry K."/>
            <person name="Bills G."/>
            <person name="Bluhm B.H."/>
            <person name="Cannon C."/>
            <person name="Castanera R."/>
            <person name="Culley D.E."/>
            <person name="Daum C."/>
            <person name="Ezra D."/>
            <person name="Gonzalez J.B."/>
            <person name="Henrissat B."/>
            <person name="Kuo A."/>
            <person name="Liang C."/>
            <person name="Lipzen A."/>
            <person name="Lutzoni F."/>
            <person name="Magnuson J."/>
            <person name="Mondo S."/>
            <person name="Nolan M."/>
            <person name="Ohm R."/>
            <person name="Pangilinan J."/>
            <person name="Park H.-J."/>
            <person name="Ramirez L."/>
            <person name="Alfaro M."/>
            <person name="Sun H."/>
            <person name="Tritt A."/>
            <person name="Yoshinaga Y."/>
            <person name="Zwiers L.-H."/>
            <person name="Turgeon B.G."/>
            <person name="Goodwin S.B."/>
            <person name="Spatafora J.W."/>
            <person name="Crous P.W."/>
            <person name="Grigoriev I.V."/>
        </authorList>
    </citation>
    <scope>NUCLEOTIDE SEQUENCE</scope>
    <source>
        <strain evidence="1">IPT5</strain>
    </source>
</reference>
<dbReference type="EMBL" id="MU006321">
    <property type="protein sequence ID" value="KAF2848027.1"/>
    <property type="molecule type" value="Genomic_DNA"/>
</dbReference>
<protein>
    <submittedName>
        <fullName evidence="1">Uncharacterized protein</fullName>
    </submittedName>
</protein>
<name>A0A6A7B068_9PLEO</name>
<dbReference type="AlphaFoldDB" id="A0A6A7B068"/>
<accession>A0A6A7B068</accession>
<dbReference type="Proteomes" id="UP000799423">
    <property type="component" value="Unassembled WGS sequence"/>
</dbReference>
<sequence>MKYRRNGVHQAKQNLTCCVLCTSWVIRCAKLSHTSSCRSSKCAIYSLIRTRRTPARTGNIRRKLLMTALGAIGWKRSSSRVRIDKLRFVAKMSHGFALHHRSPYVMGERPRRIHKPHRKPRSAAGHTWLGSTKSTINVGFETESNSPNMVSFASAV</sequence>
<keyword evidence="2" id="KW-1185">Reference proteome</keyword>
<evidence type="ECO:0000313" key="2">
    <source>
        <dbReference type="Proteomes" id="UP000799423"/>
    </source>
</evidence>
<evidence type="ECO:0000313" key="1">
    <source>
        <dbReference type="EMBL" id="KAF2848027.1"/>
    </source>
</evidence>
<organism evidence="1 2">
    <name type="scientific">Plenodomus tracheiphilus IPT5</name>
    <dbReference type="NCBI Taxonomy" id="1408161"/>
    <lineage>
        <taxon>Eukaryota</taxon>
        <taxon>Fungi</taxon>
        <taxon>Dikarya</taxon>
        <taxon>Ascomycota</taxon>
        <taxon>Pezizomycotina</taxon>
        <taxon>Dothideomycetes</taxon>
        <taxon>Pleosporomycetidae</taxon>
        <taxon>Pleosporales</taxon>
        <taxon>Pleosporineae</taxon>
        <taxon>Leptosphaeriaceae</taxon>
        <taxon>Plenodomus</taxon>
    </lineage>
</organism>